<name>A0A4U1F6D4_MONMO</name>
<feature type="region of interest" description="Disordered" evidence="7">
    <location>
        <begin position="101"/>
        <end position="138"/>
    </location>
</feature>
<evidence type="ECO:0000256" key="1">
    <source>
        <dbReference type="ARBA" id="ARBA00009725"/>
    </source>
</evidence>
<dbReference type="Proteomes" id="UP000308365">
    <property type="component" value="Unassembled WGS sequence"/>
</dbReference>
<dbReference type="InterPro" id="IPR026113">
    <property type="entry name" value="METTL2/6/8-like"/>
</dbReference>
<keyword evidence="4" id="KW-0949">S-adenosyl-L-methionine</keyword>
<comment type="similarity">
    <text evidence="1 6">Belongs to the methyltransferase superfamily. METL family.</text>
</comment>
<organism evidence="9 10">
    <name type="scientific">Monodon monoceros</name>
    <name type="common">Narwhal</name>
    <name type="synonym">Ceratodon monodon</name>
    <dbReference type="NCBI Taxonomy" id="40151"/>
    <lineage>
        <taxon>Eukaryota</taxon>
        <taxon>Metazoa</taxon>
        <taxon>Chordata</taxon>
        <taxon>Craniata</taxon>
        <taxon>Vertebrata</taxon>
        <taxon>Euteleostomi</taxon>
        <taxon>Mammalia</taxon>
        <taxon>Eutheria</taxon>
        <taxon>Laurasiatheria</taxon>
        <taxon>Artiodactyla</taxon>
        <taxon>Whippomorpha</taxon>
        <taxon>Cetacea</taxon>
        <taxon>Odontoceti</taxon>
        <taxon>Monodontidae</taxon>
        <taxon>Monodon</taxon>
    </lineage>
</organism>
<keyword evidence="5" id="KW-0819">tRNA processing</keyword>
<feature type="compositionally biased region" description="Polar residues" evidence="7">
    <location>
        <begin position="109"/>
        <end position="126"/>
    </location>
</feature>
<evidence type="ECO:0000313" key="10">
    <source>
        <dbReference type="Proteomes" id="UP000308365"/>
    </source>
</evidence>
<dbReference type="InterPro" id="IPR013216">
    <property type="entry name" value="Methyltransf_11"/>
</dbReference>
<gene>
    <name evidence="9" type="ORF">EI555_005387</name>
</gene>
<feature type="domain" description="Methyltransferase type 11" evidence="8">
    <location>
        <begin position="170"/>
        <end position="251"/>
    </location>
</feature>
<dbReference type="AlphaFoldDB" id="A0A4U1F6D4"/>
<comment type="caution">
    <text evidence="9">The sequence shown here is derived from an EMBL/GenBank/DDBJ whole genome shotgun (WGS) entry which is preliminary data.</text>
</comment>
<evidence type="ECO:0000256" key="6">
    <source>
        <dbReference type="PIRNR" id="PIRNR037755"/>
    </source>
</evidence>
<dbReference type="EC" id="2.1.1.-" evidence="6"/>
<evidence type="ECO:0000256" key="5">
    <source>
        <dbReference type="ARBA" id="ARBA00022694"/>
    </source>
</evidence>
<proteinExistence type="inferred from homology"/>
<comment type="function">
    <text evidence="6">S-adenosyl-L-methionine-dependent methyltransferase.</text>
</comment>
<dbReference type="PIRSF" id="PIRSF037755">
    <property type="entry name" value="Mettl2_prd"/>
    <property type="match status" value="1"/>
</dbReference>
<keyword evidence="2 6" id="KW-0489">Methyltransferase</keyword>
<evidence type="ECO:0000256" key="2">
    <source>
        <dbReference type="ARBA" id="ARBA00022603"/>
    </source>
</evidence>
<dbReference type="SUPFAM" id="SSF53335">
    <property type="entry name" value="S-adenosyl-L-methionine-dependent methyltransferases"/>
    <property type="match status" value="1"/>
</dbReference>
<evidence type="ECO:0000256" key="3">
    <source>
        <dbReference type="ARBA" id="ARBA00022679"/>
    </source>
</evidence>
<dbReference type="EMBL" id="RWIC01000358">
    <property type="protein sequence ID" value="TKC44918.1"/>
    <property type="molecule type" value="Genomic_DNA"/>
</dbReference>
<evidence type="ECO:0000256" key="4">
    <source>
        <dbReference type="ARBA" id="ARBA00022691"/>
    </source>
</evidence>
<dbReference type="CDD" id="cd02440">
    <property type="entry name" value="AdoMet_MTases"/>
    <property type="match status" value="1"/>
</dbReference>
<dbReference type="GO" id="GO:0052735">
    <property type="term" value="F:tRNA (cytidine-3-)-methyltransferase activity"/>
    <property type="evidence" value="ECO:0007669"/>
    <property type="project" value="TreeGrafter"/>
</dbReference>
<accession>A0A4U1F6D4</accession>
<keyword evidence="3 6" id="KW-0808">Transferase</keyword>
<dbReference type="Pfam" id="PF08241">
    <property type="entry name" value="Methyltransf_11"/>
    <property type="match status" value="1"/>
</dbReference>
<protein>
    <recommendedName>
        <fullName evidence="6">tRNA N(3)-cytidine methyltransferase</fullName>
        <ecNumber evidence="6">2.1.1.-</ecNumber>
    </recommendedName>
</protein>
<dbReference type="Gene3D" id="3.40.50.150">
    <property type="entry name" value="Vaccinia Virus protein VP39"/>
    <property type="match status" value="1"/>
</dbReference>
<evidence type="ECO:0000313" key="9">
    <source>
        <dbReference type="EMBL" id="TKC44918.1"/>
    </source>
</evidence>
<dbReference type="PANTHER" id="PTHR22809:SF3">
    <property type="entry name" value="TRNA N(3)-METHYLCYTIDINE METHYLTRANSFERASE"/>
    <property type="match status" value="1"/>
</dbReference>
<dbReference type="InterPro" id="IPR029063">
    <property type="entry name" value="SAM-dependent_MTases_sf"/>
</dbReference>
<dbReference type="PANTHER" id="PTHR22809">
    <property type="entry name" value="METHYLTRANSFERASE-RELATED"/>
    <property type="match status" value="1"/>
</dbReference>
<dbReference type="GO" id="GO:0032259">
    <property type="term" value="P:methylation"/>
    <property type="evidence" value="ECO:0007669"/>
    <property type="project" value="UniProtKB-KW"/>
</dbReference>
<evidence type="ECO:0000256" key="7">
    <source>
        <dbReference type="SAM" id="MobiDB-lite"/>
    </source>
</evidence>
<dbReference type="GO" id="GO:0008033">
    <property type="term" value="P:tRNA processing"/>
    <property type="evidence" value="ECO:0007669"/>
    <property type="project" value="UniProtKB-KW"/>
</dbReference>
<evidence type="ECO:0000259" key="8">
    <source>
        <dbReference type="Pfam" id="PF08241"/>
    </source>
</evidence>
<sequence length="381" mass="43807">MQWSKEEEEAARKKVEENSAVRVLLEEQVKYESEASKYWDTFYKIHKNKFFKDRNWLLREFPEILPVGQKTEEKVKELSWNHVKVHAANCFSRMHCPTMPEEKNHDGESSGSSDGQNKAGSDFSNLDSKEHRKGPLKTELFPGSNATFRILEVWYCRGKKFSMNAPEFFLYCCDFASGAVELVKSHASYRAAQCCAFVHDVCDDGLPYPFPDGILDVILLVFVLSSIHPDRMQGVVNRLSKLLKPGGMLLFRDYGRYDKTQLRFKRGNGIFSLELFSCVLKNAVFTFHVNFVGGGGGHCLSENFYVRGDGTRAYFFTKGEVHDMFCKAGLNEKQNLVDRRLQVNRKKKVKMHRVWVQGKFQKPLPFTQKSSKLVFSLFSHG</sequence>
<reference evidence="10" key="1">
    <citation type="journal article" date="2019" name="IScience">
        <title>Narwhal Genome Reveals Long-Term Low Genetic Diversity despite Current Large Abundance Size.</title>
        <authorList>
            <person name="Westbury M.V."/>
            <person name="Petersen B."/>
            <person name="Garde E."/>
            <person name="Heide-Jorgensen M.P."/>
            <person name="Lorenzen E.D."/>
        </authorList>
    </citation>
    <scope>NUCLEOTIDE SEQUENCE [LARGE SCALE GENOMIC DNA]</scope>
</reference>